<dbReference type="Pfam" id="PF00015">
    <property type="entry name" value="MCPsignal"/>
    <property type="match status" value="1"/>
</dbReference>
<dbReference type="PROSITE" id="PS50111">
    <property type="entry name" value="CHEMOTAXIS_TRANSDUC_2"/>
    <property type="match status" value="1"/>
</dbReference>
<accession>A0ABV7EY96</accession>
<dbReference type="InterPro" id="IPR003660">
    <property type="entry name" value="HAMP_dom"/>
</dbReference>
<organism evidence="9 10">
    <name type="scientific">Undibacterium arcticum</name>
    <dbReference type="NCBI Taxonomy" id="1762892"/>
    <lineage>
        <taxon>Bacteria</taxon>
        <taxon>Pseudomonadati</taxon>
        <taxon>Pseudomonadota</taxon>
        <taxon>Betaproteobacteria</taxon>
        <taxon>Burkholderiales</taxon>
        <taxon>Oxalobacteraceae</taxon>
        <taxon>Undibacterium</taxon>
    </lineage>
</organism>
<gene>
    <name evidence="9" type="ORF">ACFOFO_02030</name>
</gene>
<dbReference type="InterPro" id="IPR047347">
    <property type="entry name" value="YvaQ-like_sensor"/>
</dbReference>
<feature type="transmembrane region" description="Helical" evidence="6">
    <location>
        <begin position="12"/>
        <end position="34"/>
    </location>
</feature>
<evidence type="ECO:0000259" key="7">
    <source>
        <dbReference type="PROSITE" id="PS50111"/>
    </source>
</evidence>
<dbReference type="Proteomes" id="UP001595530">
    <property type="component" value="Unassembled WGS sequence"/>
</dbReference>
<dbReference type="InterPro" id="IPR004089">
    <property type="entry name" value="MCPsignal_dom"/>
</dbReference>
<dbReference type="InterPro" id="IPR024478">
    <property type="entry name" value="HlyB_4HB_MCP"/>
</dbReference>
<keyword evidence="3" id="KW-0807">Transducer</keyword>
<dbReference type="InterPro" id="IPR004090">
    <property type="entry name" value="Chemotax_Me-accpt_rcpt"/>
</dbReference>
<comment type="caution">
    <text evidence="9">The sequence shown here is derived from an EMBL/GenBank/DDBJ whole genome shotgun (WGS) entry which is preliminary data.</text>
</comment>
<name>A0ABV7EY96_9BURK</name>
<keyword evidence="10" id="KW-1185">Reference proteome</keyword>
<dbReference type="EMBL" id="JBHRTP010000006">
    <property type="protein sequence ID" value="MFC3106750.1"/>
    <property type="molecule type" value="Genomic_DNA"/>
</dbReference>
<feature type="domain" description="HAMP" evidence="8">
    <location>
        <begin position="212"/>
        <end position="264"/>
    </location>
</feature>
<dbReference type="SMART" id="SM00283">
    <property type="entry name" value="MA"/>
    <property type="match status" value="1"/>
</dbReference>
<evidence type="ECO:0000313" key="9">
    <source>
        <dbReference type="EMBL" id="MFC3106750.1"/>
    </source>
</evidence>
<keyword evidence="6" id="KW-0472">Membrane</keyword>
<evidence type="ECO:0000256" key="5">
    <source>
        <dbReference type="SAM" id="MobiDB-lite"/>
    </source>
</evidence>
<evidence type="ECO:0000256" key="6">
    <source>
        <dbReference type="SAM" id="Phobius"/>
    </source>
</evidence>
<keyword evidence="6" id="KW-1133">Transmembrane helix</keyword>
<feature type="region of interest" description="Disordered" evidence="5">
    <location>
        <begin position="526"/>
        <end position="568"/>
    </location>
</feature>
<dbReference type="Pfam" id="PF00672">
    <property type="entry name" value="HAMP"/>
    <property type="match status" value="1"/>
</dbReference>
<dbReference type="Gene3D" id="1.10.287.950">
    <property type="entry name" value="Methyl-accepting chemotaxis protein"/>
    <property type="match status" value="1"/>
</dbReference>
<dbReference type="CDD" id="cd19411">
    <property type="entry name" value="MCP2201-like_sensor"/>
    <property type="match status" value="1"/>
</dbReference>
<dbReference type="InterPro" id="IPR051310">
    <property type="entry name" value="MCP_chemotaxis"/>
</dbReference>
<keyword evidence="1" id="KW-0488">Methylation</keyword>
<dbReference type="CDD" id="cd11386">
    <property type="entry name" value="MCP_signal"/>
    <property type="match status" value="1"/>
</dbReference>
<dbReference type="CDD" id="cd06225">
    <property type="entry name" value="HAMP"/>
    <property type="match status" value="1"/>
</dbReference>
<dbReference type="SMART" id="SM00304">
    <property type="entry name" value="HAMP"/>
    <property type="match status" value="1"/>
</dbReference>
<feature type="domain" description="Methyl-accepting transducer" evidence="7">
    <location>
        <begin position="269"/>
        <end position="498"/>
    </location>
</feature>
<evidence type="ECO:0000256" key="1">
    <source>
        <dbReference type="ARBA" id="ARBA00022481"/>
    </source>
</evidence>
<proteinExistence type="inferred from homology"/>
<protein>
    <submittedName>
        <fullName evidence="9">Methyl-accepting chemotaxis protein</fullName>
    </submittedName>
</protein>
<keyword evidence="6" id="KW-0812">Transmembrane</keyword>
<dbReference type="Pfam" id="PF12729">
    <property type="entry name" value="4HB_MCP_1"/>
    <property type="match status" value="1"/>
</dbReference>
<keyword evidence="4" id="KW-0175">Coiled coil</keyword>
<feature type="coiled-coil region" evidence="4">
    <location>
        <begin position="469"/>
        <end position="507"/>
    </location>
</feature>
<sequence length="568" mass="61070">MNIKNLRIGQKLMLSFGAVIALLLMLATIAYTRVGGLSEDIRLMNADRYPKTVLAHKIKDELNETARNMRNILLMTDADEIKKELANIDEASRIITESIDKLDKSITTLKGREDIKALIDVRQRFLTRRAAFIALAKEDKKDEAKTVLLKELRPIQLAYFDVLDNLIEFQSGLMEAAGKEADAQASQTRMLVLTLALLAAAISIVLGTLATRDITRPLNEAVAIARRVADGDLTSTIVVKSKDETGQMLQALKNMNDSLVRIVGEVRTGTDTIATASSQIASGNLDLSSRTEVQASSLEETASSMEELTSTVKQNADNARQANQLAVSASDVAVKGGAVVSQVVDTMGLINESAKKIVDIISVIDGIAFQTNILALNAAVEAARAGEQGRGFAVVATEVRNLAQRSASAAKEIKALIGDSVEQVEAGSKLVGQAGATMDEVVASVKRVTDIMSEITAASREQSMGIEQVSQAIAQMDEVTQQNAALVEEAAAAAESLRDQATNLSRVVSVFKLDARQTMAAPRPPKNVALVKPSAPLPARRRIESGSTNNARKGASLKLAHREEWEEF</sequence>
<dbReference type="SUPFAM" id="SSF58104">
    <property type="entry name" value="Methyl-accepting chemotaxis protein (MCP) signaling domain"/>
    <property type="match status" value="1"/>
</dbReference>
<evidence type="ECO:0000259" key="8">
    <source>
        <dbReference type="PROSITE" id="PS50885"/>
    </source>
</evidence>
<reference evidence="10" key="1">
    <citation type="journal article" date="2019" name="Int. J. Syst. Evol. Microbiol.">
        <title>The Global Catalogue of Microorganisms (GCM) 10K type strain sequencing project: providing services to taxonomists for standard genome sequencing and annotation.</title>
        <authorList>
            <consortium name="The Broad Institute Genomics Platform"/>
            <consortium name="The Broad Institute Genome Sequencing Center for Infectious Disease"/>
            <person name="Wu L."/>
            <person name="Ma J."/>
        </authorList>
    </citation>
    <scope>NUCLEOTIDE SEQUENCE [LARGE SCALE GENOMIC DNA]</scope>
    <source>
        <strain evidence="10">KCTC 42986</strain>
    </source>
</reference>
<evidence type="ECO:0000256" key="4">
    <source>
        <dbReference type="SAM" id="Coils"/>
    </source>
</evidence>
<dbReference type="PANTHER" id="PTHR43531">
    <property type="entry name" value="PROTEIN ICFG"/>
    <property type="match status" value="1"/>
</dbReference>
<evidence type="ECO:0000313" key="10">
    <source>
        <dbReference type="Proteomes" id="UP001595530"/>
    </source>
</evidence>
<dbReference type="PRINTS" id="PR00260">
    <property type="entry name" value="CHEMTRNSDUCR"/>
</dbReference>
<evidence type="ECO:0000256" key="3">
    <source>
        <dbReference type="PROSITE-ProRule" id="PRU00284"/>
    </source>
</evidence>
<evidence type="ECO:0000256" key="2">
    <source>
        <dbReference type="ARBA" id="ARBA00029447"/>
    </source>
</evidence>
<dbReference type="RefSeq" id="WP_390330698.1">
    <property type="nucleotide sequence ID" value="NZ_JBHRTP010000006.1"/>
</dbReference>
<dbReference type="PROSITE" id="PS50885">
    <property type="entry name" value="HAMP"/>
    <property type="match status" value="1"/>
</dbReference>
<comment type="similarity">
    <text evidence="2">Belongs to the methyl-accepting chemotaxis (MCP) protein family.</text>
</comment>
<dbReference type="PANTHER" id="PTHR43531:SF14">
    <property type="entry name" value="METHYL-ACCEPTING CHEMOTAXIS PROTEIN I-RELATED"/>
    <property type="match status" value="1"/>
</dbReference>